<organism evidence="8 9">
    <name type="scientific">Ramazzottius varieornatus</name>
    <name type="common">Water bear</name>
    <name type="synonym">Tardigrade</name>
    <dbReference type="NCBI Taxonomy" id="947166"/>
    <lineage>
        <taxon>Eukaryota</taxon>
        <taxon>Metazoa</taxon>
        <taxon>Ecdysozoa</taxon>
        <taxon>Tardigrada</taxon>
        <taxon>Eutardigrada</taxon>
        <taxon>Parachela</taxon>
        <taxon>Hypsibioidea</taxon>
        <taxon>Ramazzottiidae</taxon>
        <taxon>Ramazzottius</taxon>
    </lineage>
</organism>
<dbReference type="Pfam" id="PF02045">
    <property type="entry name" value="CBFB_NFYA"/>
    <property type="match status" value="1"/>
</dbReference>
<comment type="caution">
    <text evidence="8">The sequence shown here is derived from an EMBL/GenBank/DDBJ whole genome shotgun (WGS) entry which is preliminary data.</text>
</comment>
<dbReference type="GO" id="GO:0005634">
    <property type="term" value="C:nucleus"/>
    <property type="evidence" value="ECO:0007669"/>
    <property type="project" value="UniProtKB-SubCell"/>
</dbReference>
<evidence type="ECO:0000256" key="5">
    <source>
        <dbReference type="ARBA" id="ARBA00023242"/>
    </source>
</evidence>
<keyword evidence="9" id="KW-1185">Reference proteome</keyword>
<dbReference type="PROSITE" id="PS51152">
    <property type="entry name" value="NFYA_HAP2_2"/>
    <property type="match status" value="1"/>
</dbReference>
<feature type="region of interest" description="Disordered" evidence="7">
    <location>
        <begin position="157"/>
        <end position="202"/>
    </location>
</feature>
<keyword evidence="3 6" id="KW-0238">DNA-binding</keyword>
<reference evidence="8 9" key="1">
    <citation type="journal article" date="2016" name="Nat. Commun.">
        <title>Extremotolerant tardigrade genome and improved radiotolerance of human cultured cells by tardigrade-unique protein.</title>
        <authorList>
            <person name="Hashimoto T."/>
            <person name="Horikawa D.D."/>
            <person name="Saito Y."/>
            <person name="Kuwahara H."/>
            <person name="Kozuka-Hata H."/>
            <person name="Shin-I T."/>
            <person name="Minakuchi Y."/>
            <person name="Ohishi K."/>
            <person name="Motoyama A."/>
            <person name="Aizu T."/>
            <person name="Enomoto A."/>
            <person name="Kondo K."/>
            <person name="Tanaka S."/>
            <person name="Hara Y."/>
            <person name="Koshikawa S."/>
            <person name="Sagara H."/>
            <person name="Miura T."/>
            <person name="Yokobori S."/>
            <person name="Miyagawa K."/>
            <person name="Suzuki Y."/>
            <person name="Kubo T."/>
            <person name="Oyama M."/>
            <person name="Kohara Y."/>
            <person name="Fujiyama A."/>
            <person name="Arakawa K."/>
            <person name="Katayama T."/>
            <person name="Toyoda A."/>
            <person name="Kunieda T."/>
        </authorList>
    </citation>
    <scope>NUCLEOTIDE SEQUENCE [LARGE SCALE GENOMIC DNA]</scope>
    <source>
        <strain evidence="8 9">YOKOZUNA-1</strain>
    </source>
</reference>
<dbReference type="SMART" id="SM00521">
    <property type="entry name" value="CBF"/>
    <property type="match status" value="1"/>
</dbReference>
<feature type="compositionally biased region" description="Basic and acidic residues" evidence="7">
    <location>
        <begin position="193"/>
        <end position="202"/>
    </location>
</feature>
<dbReference type="PANTHER" id="PTHR12632">
    <property type="entry name" value="TRANSCRIPTION FACTOR NF-Y ALPHA-RELATED"/>
    <property type="match status" value="1"/>
</dbReference>
<dbReference type="InterPro" id="IPR001289">
    <property type="entry name" value="NFYA"/>
</dbReference>
<dbReference type="Gene3D" id="6.10.250.2430">
    <property type="match status" value="1"/>
</dbReference>
<comment type="subunit">
    <text evidence="6">Heterotrimer.</text>
</comment>
<evidence type="ECO:0000313" key="9">
    <source>
        <dbReference type="Proteomes" id="UP000186922"/>
    </source>
</evidence>
<dbReference type="AlphaFoldDB" id="A0A1D1V279"/>
<dbReference type="EMBL" id="BDGG01000003">
    <property type="protein sequence ID" value="GAU94960.1"/>
    <property type="molecule type" value="Genomic_DNA"/>
</dbReference>
<accession>A0A1D1V279</accession>
<evidence type="ECO:0000256" key="4">
    <source>
        <dbReference type="ARBA" id="ARBA00023163"/>
    </source>
</evidence>
<evidence type="ECO:0000256" key="7">
    <source>
        <dbReference type="SAM" id="MobiDB-lite"/>
    </source>
</evidence>
<keyword evidence="4 6" id="KW-0804">Transcription</keyword>
<dbReference type="GO" id="GO:0003700">
    <property type="term" value="F:DNA-binding transcription factor activity"/>
    <property type="evidence" value="ECO:0007669"/>
    <property type="project" value="UniProtKB-UniRule"/>
</dbReference>
<keyword evidence="2 6" id="KW-0805">Transcription regulation</keyword>
<dbReference type="PRINTS" id="PR00616">
    <property type="entry name" value="CCAATSUBUNTB"/>
</dbReference>
<evidence type="ECO:0000256" key="6">
    <source>
        <dbReference type="RuleBase" id="RU367155"/>
    </source>
</evidence>
<protein>
    <recommendedName>
        <fullName evidence="6">Nuclear transcription factor Y subunit</fullName>
    </recommendedName>
</protein>
<dbReference type="Proteomes" id="UP000186922">
    <property type="component" value="Unassembled WGS sequence"/>
</dbReference>
<name>A0A1D1V279_RAMVA</name>
<sequence length="202" mass="21622">MSQIFATSNGLPQIITANGQQFILQAVPQTSSVTTTQPLTITPQMLSGGQTLIGSDGQQYYITTGGGIPSGSQVLHADGNQVFTQLLGDGHTGGSQQVFQLATGGGLNFTTTSSSKVEEDEPLYVNAKQYHRILKRRQARARLEAQGLITKERQKYLHESRHKHAVKRARGEGGRFSSGGNGSGALPRSSPSQEKELTRGEA</sequence>
<dbReference type="OrthoDB" id="1097733at2759"/>
<feature type="compositionally biased region" description="Gly residues" evidence="7">
    <location>
        <begin position="174"/>
        <end position="183"/>
    </location>
</feature>
<evidence type="ECO:0000256" key="2">
    <source>
        <dbReference type="ARBA" id="ARBA00023015"/>
    </source>
</evidence>
<dbReference type="STRING" id="947166.A0A1D1V279"/>
<comment type="function">
    <text evidence="6">Component of the sequence-specific heterotrimeric transcription factor (NF-Y) which specifically recognizes a 5'-CCAAT-3' box motif found in the promoters of its target genes.</text>
</comment>
<gene>
    <name evidence="8" type="primary">RvY_06656-1</name>
    <name evidence="8" type="synonym">RvY_06656.1</name>
    <name evidence="8" type="ORF">RvY_06656</name>
</gene>
<evidence type="ECO:0000313" key="8">
    <source>
        <dbReference type="EMBL" id="GAU94960.1"/>
    </source>
</evidence>
<proteinExistence type="inferred from homology"/>
<keyword evidence="5 6" id="KW-0539">Nucleus</keyword>
<comment type="similarity">
    <text evidence="6">Belongs to the NFYA/HAP2 subunit family.</text>
</comment>
<dbReference type="GO" id="GO:0003677">
    <property type="term" value="F:DNA binding"/>
    <property type="evidence" value="ECO:0007669"/>
    <property type="project" value="UniProtKB-KW"/>
</dbReference>
<comment type="subcellular location">
    <subcellularLocation>
        <location evidence="1 6">Nucleus</location>
    </subcellularLocation>
</comment>
<evidence type="ECO:0000256" key="3">
    <source>
        <dbReference type="ARBA" id="ARBA00023125"/>
    </source>
</evidence>
<evidence type="ECO:0000256" key="1">
    <source>
        <dbReference type="ARBA" id="ARBA00004123"/>
    </source>
</evidence>